<reference evidence="2" key="1">
    <citation type="submission" date="2019-03" db="EMBL/GenBank/DDBJ databases">
        <title>WGS assembly of Setaria viridis.</title>
        <authorList>
            <person name="Huang P."/>
            <person name="Jenkins J."/>
            <person name="Grimwood J."/>
            <person name="Barry K."/>
            <person name="Healey A."/>
            <person name="Mamidi S."/>
            <person name="Sreedasyam A."/>
            <person name="Shu S."/>
            <person name="Feldman M."/>
            <person name="Wu J."/>
            <person name="Yu Y."/>
            <person name="Chen C."/>
            <person name="Johnson J."/>
            <person name="Rokhsar D."/>
            <person name="Baxter I."/>
            <person name="Schmutz J."/>
            <person name="Brutnell T."/>
            <person name="Kellogg E."/>
        </authorList>
    </citation>
    <scope>NUCLEOTIDE SEQUENCE [LARGE SCALE GENOMIC DNA]</scope>
</reference>
<evidence type="ECO:0000256" key="1">
    <source>
        <dbReference type="SAM" id="SignalP"/>
    </source>
</evidence>
<keyword evidence="3" id="KW-1185">Reference proteome</keyword>
<feature type="signal peptide" evidence="1">
    <location>
        <begin position="1"/>
        <end position="22"/>
    </location>
</feature>
<evidence type="ECO:0000313" key="2">
    <source>
        <dbReference type="EMBL" id="TKW09530.1"/>
    </source>
</evidence>
<name>A0A4U6U1Y1_SETVI</name>
<dbReference type="AlphaFoldDB" id="A0A4U6U1Y1"/>
<evidence type="ECO:0000313" key="3">
    <source>
        <dbReference type="Proteomes" id="UP000298652"/>
    </source>
</evidence>
<evidence type="ECO:0008006" key="4">
    <source>
        <dbReference type="Google" id="ProtNLM"/>
    </source>
</evidence>
<dbReference type="Proteomes" id="UP000298652">
    <property type="component" value="Chromosome 6"/>
</dbReference>
<protein>
    <recommendedName>
        <fullName evidence="4">Secreted protein</fullName>
    </recommendedName>
</protein>
<organism evidence="2 3">
    <name type="scientific">Setaria viridis</name>
    <name type="common">Green bristlegrass</name>
    <name type="synonym">Setaria italica subsp. viridis</name>
    <dbReference type="NCBI Taxonomy" id="4556"/>
    <lineage>
        <taxon>Eukaryota</taxon>
        <taxon>Viridiplantae</taxon>
        <taxon>Streptophyta</taxon>
        <taxon>Embryophyta</taxon>
        <taxon>Tracheophyta</taxon>
        <taxon>Spermatophyta</taxon>
        <taxon>Magnoliopsida</taxon>
        <taxon>Liliopsida</taxon>
        <taxon>Poales</taxon>
        <taxon>Poaceae</taxon>
        <taxon>PACMAD clade</taxon>
        <taxon>Panicoideae</taxon>
        <taxon>Panicodae</taxon>
        <taxon>Paniceae</taxon>
        <taxon>Cenchrinae</taxon>
        <taxon>Setaria</taxon>
    </lineage>
</organism>
<dbReference type="EMBL" id="CM016557">
    <property type="protein sequence ID" value="TKW09530.1"/>
    <property type="molecule type" value="Genomic_DNA"/>
</dbReference>
<keyword evidence="1" id="KW-0732">Signal</keyword>
<gene>
    <name evidence="2" type="ORF">SEVIR_6G108280v2</name>
</gene>
<sequence length="95" mass="10277">MAGKPSRALILYATSLATLLSANSFSGLRCRGEPSERVRLPLHLRLGFLTLLSRSASPQTIGTNFTAASFFLYSVLMERILTASMLDGRMAAVRG</sequence>
<proteinExistence type="predicted"/>
<feature type="chain" id="PRO_5020532212" description="Secreted protein" evidence="1">
    <location>
        <begin position="23"/>
        <end position="95"/>
    </location>
</feature>
<dbReference type="Gramene" id="TKW09530">
    <property type="protein sequence ID" value="TKW09530"/>
    <property type="gene ID" value="SEVIR_6G108280v2"/>
</dbReference>
<accession>A0A4U6U1Y1</accession>